<name>A0AAW2PLN3_SESRA</name>
<protein>
    <submittedName>
        <fullName evidence="2">Uncharacterized protein</fullName>
    </submittedName>
</protein>
<reference evidence="2" key="1">
    <citation type="submission" date="2020-06" db="EMBL/GenBank/DDBJ databases">
        <authorList>
            <person name="Li T."/>
            <person name="Hu X."/>
            <person name="Zhang T."/>
            <person name="Song X."/>
            <person name="Zhang H."/>
            <person name="Dai N."/>
            <person name="Sheng W."/>
            <person name="Hou X."/>
            <person name="Wei L."/>
        </authorList>
    </citation>
    <scope>NUCLEOTIDE SEQUENCE</scope>
    <source>
        <strain evidence="2">G02</strain>
        <tissue evidence="2">Leaf</tissue>
    </source>
</reference>
<feature type="chain" id="PRO_5043464100" evidence="1">
    <location>
        <begin position="16"/>
        <end position="59"/>
    </location>
</feature>
<accession>A0AAW2PLN3</accession>
<organism evidence="2">
    <name type="scientific">Sesamum radiatum</name>
    <name type="common">Black benniseed</name>
    <dbReference type="NCBI Taxonomy" id="300843"/>
    <lineage>
        <taxon>Eukaryota</taxon>
        <taxon>Viridiplantae</taxon>
        <taxon>Streptophyta</taxon>
        <taxon>Embryophyta</taxon>
        <taxon>Tracheophyta</taxon>
        <taxon>Spermatophyta</taxon>
        <taxon>Magnoliopsida</taxon>
        <taxon>eudicotyledons</taxon>
        <taxon>Gunneridae</taxon>
        <taxon>Pentapetalae</taxon>
        <taxon>asterids</taxon>
        <taxon>lamiids</taxon>
        <taxon>Lamiales</taxon>
        <taxon>Pedaliaceae</taxon>
        <taxon>Sesamum</taxon>
    </lineage>
</organism>
<feature type="signal peptide" evidence="1">
    <location>
        <begin position="1"/>
        <end position="15"/>
    </location>
</feature>
<evidence type="ECO:0000313" key="2">
    <source>
        <dbReference type="EMBL" id="KAL0355451.1"/>
    </source>
</evidence>
<dbReference type="AlphaFoldDB" id="A0AAW2PLN3"/>
<evidence type="ECO:0000256" key="1">
    <source>
        <dbReference type="SAM" id="SignalP"/>
    </source>
</evidence>
<reference evidence="2" key="2">
    <citation type="journal article" date="2024" name="Plant">
        <title>Genomic evolution and insights into agronomic trait innovations of Sesamum species.</title>
        <authorList>
            <person name="Miao H."/>
            <person name="Wang L."/>
            <person name="Qu L."/>
            <person name="Liu H."/>
            <person name="Sun Y."/>
            <person name="Le M."/>
            <person name="Wang Q."/>
            <person name="Wei S."/>
            <person name="Zheng Y."/>
            <person name="Lin W."/>
            <person name="Duan Y."/>
            <person name="Cao H."/>
            <person name="Xiong S."/>
            <person name="Wang X."/>
            <person name="Wei L."/>
            <person name="Li C."/>
            <person name="Ma Q."/>
            <person name="Ju M."/>
            <person name="Zhao R."/>
            <person name="Li G."/>
            <person name="Mu C."/>
            <person name="Tian Q."/>
            <person name="Mei H."/>
            <person name="Zhang T."/>
            <person name="Gao T."/>
            <person name="Zhang H."/>
        </authorList>
    </citation>
    <scope>NUCLEOTIDE SEQUENCE</scope>
    <source>
        <strain evidence="2">G02</strain>
    </source>
</reference>
<keyword evidence="1" id="KW-0732">Signal</keyword>
<proteinExistence type="predicted"/>
<gene>
    <name evidence="2" type="ORF">Sradi_3992000</name>
</gene>
<comment type="caution">
    <text evidence="2">The sequence shown here is derived from an EMBL/GenBank/DDBJ whole genome shotgun (WGS) entry which is preliminary data.</text>
</comment>
<dbReference type="EMBL" id="JACGWJ010000017">
    <property type="protein sequence ID" value="KAL0355451.1"/>
    <property type="molecule type" value="Genomic_DNA"/>
</dbReference>
<sequence length="59" mass="6512">MAWAICASCSFIAVASVIMVGKIKKGVDFEFISVGLAEFEQFEGVVSTILPRWRIDLQC</sequence>